<evidence type="ECO:0000256" key="1">
    <source>
        <dbReference type="ARBA" id="ARBA00022679"/>
    </source>
</evidence>
<dbReference type="Gene3D" id="3.90.550.10">
    <property type="entry name" value="Spore Coat Polysaccharide Biosynthesis Protein SpsA, Chain A"/>
    <property type="match status" value="1"/>
</dbReference>
<keyword evidence="4" id="KW-1185">Reference proteome</keyword>
<sequence length="356" mass="37934">MTGAPAQMRAWFGCWLHERWRAELAMLLGSGRWRGLCNRSELLTPDPAGGSGFACRWEDSSDLTVGRVFPSIAARLLTHALPAVSLRWAGVPTTPDPAVSVLVPAGGDPARRPLLELVLAALAAEAAATPGGAEVILAEQLRPGEPAADGLSGVRQVAVRDGGPFNKSRLLNRAAAIARAPALVIHDADYLPAPGYLARCGVALARSAGVRPGRLIFYVDRLTTEHWVAGLPPDSITCPSGHLETTGAEIEKVVQNNPTPLAIRRSAYFSIGGHDEAFEGWGGEDAEFLSRLRILGVDEYGTEPLIHLWHPPAPKKVSGDRNESLHAARSAESPAARIVRLRGGWDPVTLESGVRI</sequence>
<dbReference type="InterPro" id="IPR027791">
    <property type="entry name" value="Galactosyl_T_C"/>
</dbReference>
<dbReference type="Proteomes" id="UP000609651">
    <property type="component" value="Unassembled WGS sequence"/>
</dbReference>
<name>A0ABX1VJ80_9PLAN</name>
<comment type="caution">
    <text evidence="3">The sequence shown here is derived from an EMBL/GenBank/DDBJ whole genome shotgun (WGS) entry which is preliminary data.</text>
</comment>
<dbReference type="EMBL" id="WTPX01000162">
    <property type="protein sequence ID" value="NNJ27516.1"/>
    <property type="molecule type" value="Genomic_DNA"/>
</dbReference>
<dbReference type="Pfam" id="PF02709">
    <property type="entry name" value="Glyco_transf_7C"/>
    <property type="match status" value="1"/>
</dbReference>
<evidence type="ECO:0000259" key="2">
    <source>
        <dbReference type="Pfam" id="PF02709"/>
    </source>
</evidence>
<evidence type="ECO:0000313" key="3">
    <source>
        <dbReference type="EMBL" id="NNJ27516.1"/>
    </source>
</evidence>
<protein>
    <recommendedName>
        <fullName evidence="2">Galactosyltransferase C-terminal domain-containing protein</fullName>
    </recommendedName>
</protein>
<organism evidence="3 4">
    <name type="scientific">Alienimonas chondri</name>
    <dbReference type="NCBI Taxonomy" id="2681879"/>
    <lineage>
        <taxon>Bacteria</taxon>
        <taxon>Pseudomonadati</taxon>
        <taxon>Planctomycetota</taxon>
        <taxon>Planctomycetia</taxon>
        <taxon>Planctomycetales</taxon>
        <taxon>Planctomycetaceae</taxon>
        <taxon>Alienimonas</taxon>
    </lineage>
</organism>
<dbReference type="InterPro" id="IPR029044">
    <property type="entry name" value="Nucleotide-diphossugar_trans"/>
</dbReference>
<evidence type="ECO:0000313" key="4">
    <source>
        <dbReference type="Proteomes" id="UP000609651"/>
    </source>
</evidence>
<feature type="domain" description="Galactosyltransferase C-terminal" evidence="2">
    <location>
        <begin position="261"/>
        <end position="298"/>
    </location>
</feature>
<keyword evidence="1" id="KW-0808">Transferase</keyword>
<reference evidence="3 4" key="1">
    <citation type="journal article" date="2020" name="Syst. Appl. Microbiol.">
        <title>Alienimonas chondri sp. nov., a novel planctomycete isolated from the biofilm of the red alga Chondrus crispus.</title>
        <authorList>
            <person name="Vitorino I."/>
            <person name="Albuquerque L."/>
            <person name="Wiegand S."/>
            <person name="Kallscheuer N."/>
            <person name="da Costa M.S."/>
            <person name="Lobo-da-Cunha A."/>
            <person name="Jogler C."/>
            <person name="Lage O.M."/>
        </authorList>
    </citation>
    <scope>NUCLEOTIDE SEQUENCE [LARGE SCALE GENOMIC DNA]</scope>
    <source>
        <strain evidence="3 4">LzC2</strain>
    </source>
</reference>
<gene>
    <name evidence="3" type="ORF">LzC2_36210</name>
</gene>
<proteinExistence type="predicted"/>
<accession>A0ABX1VJ80</accession>
<dbReference type="SUPFAM" id="SSF53448">
    <property type="entry name" value="Nucleotide-diphospho-sugar transferases"/>
    <property type="match status" value="1"/>
</dbReference>